<keyword evidence="5" id="KW-0456">Lyase</keyword>
<dbReference type="EC" id="4.1.2.13" evidence="3"/>
<dbReference type="InterPro" id="IPR013785">
    <property type="entry name" value="Aldolase_TIM"/>
</dbReference>
<evidence type="ECO:0000313" key="7">
    <source>
        <dbReference type="WBParaSite" id="SSLN_0001493401-mRNA-1"/>
    </source>
</evidence>
<keyword evidence="6" id="KW-0472">Membrane</keyword>
<dbReference type="AlphaFoldDB" id="A0A183TD44"/>
<dbReference type="NCBIfam" id="NF033379">
    <property type="entry name" value="FrucBisAld_I"/>
    <property type="match status" value="1"/>
</dbReference>
<keyword evidence="6" id="KW-0812">Transmembrane</keyword>
<dbReference type="SUPFAM" id="SSF51569">
    <property type="entry name" value="Aldolase"/>
    <property type="match status" value="1"/>
</dbReference>
<dbReference type="Gene3D" id="3.20.20.70">
    <property type="entry name" value="Aldolase class I"/>
    <property type="match status" value="1"/>
</dbReference>
<evidence type="ECO:0000256" key="1">
    <source>
        <dbReference type="ARBA" id="ARBA00004714"/>
    </source>
</evidence>
<reference evidence="7" key="1">
    <citation type="submission" date="2016-06" db="UniProtKB">
        <authorList>
            <consortium name="WormBaseParasite"/>
        </authorList>
    </citation>
    <scope>IDENTIFICATION</scope>
</reference>
<dbReference type="GO" id="GO:0006096">
    <property type="term" value="P:glycolytic process"/>
    <property type="evidence" value="ECO:0007669"/>
    <property type="project" value="UniProtKB-UniPathway"/>
</dbReference>
<dbReference type="UniPathway" id="UPA00109">
    <property type="reaction ID" value="UER00183"/>
</dbReference>
<keyword evidence="4" id="KW-0324">Glycolysis</keyword>
<evidence type="ECO:0000256" key="6">
    <source>
        <dbReference type="SAM" id="Phobius"/>
    </source>
</evidence>
<evidence type="ECO:0000256" key="2">
    <source>
        <dbReference type="ARBA" id="ARBA00010387"/>
    </source>
</evidence>
<dbReference type="WBParaSite" id="SSLN_0001493401-mRNA-1">
    <property type="protein sequence ID" value="SSLN_0001493401-mRNA-1"/>
    <property type="gene ID" value="SSLN_0001493401"/>
</dbReference>
<organism evidence="7">
    <name type="scientific">Schistocephalus solidus</name>
    <name type="common">Tapeworm</name>
    <dbReference type="NCBI Taxonomy" id="70667"/>
    <lineage>
        <taxon>Eukaryota</taxon>
        <taxon>Metazoa</taxon>
        <taxon>Spiralia</taxon>
        <taxon>Lophotrochozoa</taxon>
        <taxon>Platyhelminthes</taxon>
        <taxon>Cestoda</taxon>
        <taxon>Eucestoda</taxon>
        <taxon>Diphyllobothriidea</taxon>
        <taxon>Diphyllobothriidae</taxon>
        <taxon>Schistocephalus</taxon>
    </lineage>
</organism>
<protein>
    <recommendedName>
        <fullName evidence="3">fructose-bisphosphate aldolase</fullName>
        <ecNumber evidence="3">4.1.2.13</ecNumber>
    </recommendedName>
</protein>
<comment type="similarity">
    <text evidence="2">Belongs to the class I fructose-bisphosphate aldolase family.</text>
</comment>
<dbReference type="PANTHER" id="PTHR11627">
    <property type="entry name" value="FRUCTOSE-BISPHOSPHATE ALDOLASE"/>
    <property type="match status" value="1"/>
</dbReference>
<evidence type="ECO:0000256" key="3">
    <source>
        <dbReference type="ARBA" id="ARBA00013068"/>
    </source>
</evidence>
<dbReference type="GO" id="GO:0004332">
    <property type="term" value="F:fructose-bisphosphate aldolase activity"/>
    <property type="evidence" value="ECO:0007669"/>
    <property type="project" value="UniProtKB-EC"/>
</dbReference>
<comment type="pathway">
    <text evidence="1">Carbohydrate degradation; glycolysis; D-glyceraldehyde 3-phosphate and glycerone phosphate from D-glucose: step 4/4.</text>
</comment>
<dbReference type="InterPro" id="IPR000741">
    <property type="entry name" value="FBA_I"/>
</dbReference>
<sequence length="401" mass="44025">LRSDRFALYLTPDKEDELSAIANKLVIAGKGILAADETPSTLGVRFKSIGLENTPENRKAYRQVLFSTDCSISRYVSGIILHPETLDEDRKIIPGVKVDLGLVDLPGTFGECTTQGLDELSARCARYKNAGCQFAKWRCAFKICSKTPSYLAMKETANVIARYAVVCQKNGLVPIIEPDILCDGNHSLEISEHINETMLSYVFKALADHQIYLEGTLLKTNFIRSGHSSCKISTIEENAAATLRVLQRTVPVAVPGILFLSGGLAENSATLNLNEVNRTPGKKPWALTFSFGRALHNSVLQAWQGRKENVPSAHCQLLKLAKVSKLQKLATLFRYFVRAVHSALSLLSHSAHCSLCCSLCSLSAHSLLTLLSLCSLTLLSLTLLSLLCIIESDYRLEEGRL</sequence>
<feature type="transmembrane region" description="Helical" evidence="6">
    <location>
        <begin position="367"/>
        <end position="390"/>
    </location>
</feature>
<keyword evidence="6" id="KW-1133">Transmembrane helix</keyword>
<proteinExistence type="inferred from homology"/>
<name>A0A183TD44_SCHSO</name>
<accession>A0A183TD44</accession>
<evidence type="ECO:0000256" key="4">
    <source>
        <dbReference type="ARBA" id="ARBA00023152"/>
    </source>
</evidence>
<dbReference type="Pfam" id="PF00274">
    <property type="entry name" value="Glycolytic"/>
    <property type="match status" value="1"/>
</dbReference>
<evidence type="ECO:0000256" key="5">
    <source>
        <dbReference type="ARBA" id="ARBA00023239"/>
    </source>
</evidence>